<evidence type="ECO:0000259" key="4">
    <source>
        <dbReference type="PROSITE" id="PS50158"/>
    </source>
</evidence>
<dbReference type="Pfam" id="PF00098">
    <property type="entry name" value="zf-CCHC"/>
    <property type="match status" value="1"/>
</dbReference>
<sequence length="1919" mass="219035">MKEELGEYGRVNFSSVGELGLDYKRAVDGKHMSEPDFEMQVIERSTQLKKLISAYCDRKSIEINSIAFLFDGRHLRGEHTPDEELKQIEDDDQAIQTILLGLPEDIYAAVDSCETTQEIWLRVQQMMKGSDIGIQEKKAKLFNEWEIFTSTDEELIESYYHRFLKLKNDLKRNKQFPKKMAMLHQDQPSFNRNYMQQPMPNLEDITDLTTAMNMALALMTKVFKLNYSTPTNNNQRISSNPFNRQIAQPSMNMGQDKQMQMVGGNGGNQFREYAGQNVGNLNGYNDVQNVGNQVIQNAIQNPRIHNVGNQNGLVGVPGNANQNLDGNGNVVAARAEGNATGHNGNQIRCYNCRGLGHFARNCTVRPRRRDASYLHTQLLIAQKEEAGIQLQAEEFDLMVAAVDLDEIEEVNANCILMVNLQQASTSGTQTDKASIYDSDGSAEVHNYKNCYDNEIFNMFTQDEQYTELLKPIPEPHQVPQNDNNVIFEVSSVEQSGGTVEQHPVNVHETRALYDSLYNNLAIEVEKVNTVNRELRETNVELTTELPRYKNQEKCFEISQEKYDKLERCYQKSVYQEQCLSKKISALHLSSESTIVTLQRVVKQRITLNTHNWLPSTHQELHKIVKDEIFPIVNQVDARVKNFERQFLKEATKFVRDFKSLAKEADESLVQHKALELEIERLLRAVVSQEIMFVVQNNSVVDTSNLQTELEQNENVELEFQVLNYAKANAHLKTTYKNLFDSIFVTHTQSKTIIDSLQNKLHNTIYENAKLRAQLFDKVSDQKDTKRGMSANTKFAKQSILGKPPTVGMFRINPFKPFREEKYVPNKVRASVRKNPITVSQHPVITKKVVNFDSNGLSSTGVDNTKTRRPQPKSNTKNDRVPSASKSSRSKNKEVKVEEHHRKLLLSKNKKHMSSECNNVKLATQNVYSKVVCAMCKQCLISVNHDFLGTVRFENDHVAAILGFGDLQWGNILITMVYFIEGLGHNLFSVGQFCDSDLEVAFRRNACFIGNLEGVDLLKGNRSTNLYTINLHEMASASPICLMARLPKFKYHKEHLCSSCEQGKRKKASHLPKPVPNSRQRLHLLHMDLCGPIRIASINGKRYVLVIVDDYSRYTWVHFLISKDETPEVIKTFLKRTTVLLQTPVIIIRTDNGSEFKNQVLKEYFDSVGISHRVSSVRTPQQNGVVKRRNRTLVEAARTIVFNRRTKKIMETMNVTFDELSAMAFEHHSSKPVLQSMTSRQISSRLDLTYASSTITTQQPSEGELDLLFEAMYDDYIGGQPSFALRTISAAQAHQVRQTPTKSTSIADTAPTPTNSSSQATNFIITSQDVDELITQQQHAQQQGNQAPLQHETVVDNVSNAMFDANTLVNPFANPSTSAAESSSSQYVDPSNMHTFYQPYPHEFQWIKDHPLEQHDEEKTVIQNKSRLVVRGYRQEEGIDFEESFAPVARMEAIGIFLAYAAHKSFIMFQTDVKTAFLHGTLKEDVYVCQPKGFIDADHPSHVFKLKKALYGLKQAPRAWYTQLFSDLMKSRFDTSMMKEMMFFLGLQVNQSPCGIFINQSNYVLEILKKYVMESCDPVVTPMEIKDKLDLDQNGTPVDATKYRSMICTLMYLTSSRPDIVHASCLCARYQAKPTEKHLKEVKRIFRYLWGTVNMGLWYTKDSVFELTRFSYADYAGCKDTFKSTSSGAQFLGEKLVSWSLKKQDCTALSAAKVEYVSLSAYCAQVLWLRTQLTDYGFHFKKIPIYYNSKSAIAISCNPVQHSRTKHIAVRYHFIKEHVEKGTIELYFVKTDYQLADLFTKALPVDQFNYLVRRLGMRSLSPQELDRLAKSQKRLFNMINDLPTVFDVVALSSKKQPAEKSARGSESLLKYEKMQGNDEEDELKEEDEDEHGDTLCRAYGENYASDEFWICCDICERWSA</sequence>
<dbReference type="Gene3D" id="3.10.20.90">
    <property type="entry name" value="Phosphatidylinositol 3-kinase Catalytic Subunit, Chain A, domain 1"/>
    <property type="match status" value="1"/>
</dbReference>
<dbReference type="CDD" id="cd09272">
    <property type="entry name" value="RNase_HI_RT_Ty1"/>
    <property type="match status" value="1"/>
</dbReference>
<dbReference type="InterPro" id="IPR001878">
    <property type="entry name" value="Znf_CCHC"/>
</dbReference>
<feature type="coiled-coil region" evidence="2">
    <location>
        <begin position="517"/>
        <end position="551"/>
    </location>
</feature>
<dbReference type="InterPro" id="IPR036875">
    <property type="entry name" value="Znf_CCHC_sf"/>
</dbReference>
<dbReference type="Gene3D" id="3.30.420.10">
    <property type="entry name" value="Ribonuclease H-like superfamily/Ribonuclease H"/>
    <property type="match status" value="1"/>
</dbReference>
<dbReference type="InterPro" id="IPR012337">
    <property type="entry name" value="RNaseH-like_sf"/>
</dbReference>
<dbReference type="Gene3D" id="3.30.40.10">
    <property type="entry name" value="Zinc/RING finger domain, C3HC4 (zinc finger)"/>
    <property type="match status" value="1"/>
</dbReference>
<feature type="compositionally biased region" description="Acidic residues" evidence="3">
    <location>
        <begin position="1876"/>
        <end position="1890"/>
    </location>
</feature>
<feature type="domain" description="Integrase catalytic" evidence="5">
    <location>
        <begin position="1071"/>
        <end position="1241"/>
    </location>
</feature>
<keyword evidence="2" id="KW-0175">Coiled coil</keyword>
<dbReference type="SUPFAM" id="SSF56672">
    <property type="entry name" value="DNA/RNA polymerases"/>
    <property type="match status" value="1"/>
</dbReference>
<organism evidence="6">
    <name type="scientific">Tanacetum cinerariifolium</name>
    <name type="common">Dalmatian daisy</name>
    <name type="synonym">Chrysanthemum cinerariifolium</name>
    <dbReference type="NCBI Taxonomy" id="118510"/>
    <lineage>
        <taxon>Eukaryota</taxon>
        <taxon>Viridiplantae</taxon>
        <taxon>Streptophyta</taxon>
        <taxon>Embryophyta</taxon>
        <taxon>Tracheophyta</taxon>
        <taxon>Spermatophyta</taxon>
        <taxon>Magnoliopsida</taxon>
        <taxon>eudicotyledons</taxon>
        <taxon>Gunneridae</taxon>
        <taxon>Pentapetalae</taxon>
        <taxon>asterids</taxon>
        <taxon>campanulids</taxon>
        <taxon>Asterales</taxon>
        <taxon>Asteraceae</taxon>
        <taxon>Asteroideae</taxon>
        <taxon>Anthemideae</taxon>
        <taxon>Anthemidinae</taxon>
        <taxon>Tanacetum</taxon>
    </lineage>
</organism>
<dbReference type="GO" id="GO:0008270">
    <property type="term" value="F:zinc ion binding"/>
    <property type="evidence" value="ECO:0007669"/>
    <property type="project" value="UniProtKB-KW"/>
</dbReference>
<feature type="region of interest" description="Disordered" evidence="3">
    <location>
        <begin position="1294"/>
        <end position="1318"/>
    </location>
</feature>
<dbReference type="EMBL" id="BKCJ010002563">
    <property type="protein sequence ID" value="GEU49435.1"/>
    <property type="molecule type" value="Genomic_DNA"/>
</dbReference>
<protein>
    <submittedName>
        <fullName evidence="6">Retrovirus-related Pol polyprotein from transposon TNT 1-94</fullName>
    </submittedName>
</protein>
<dbReference type="GO" id="GO:0015074">
    <property type="term" value="P:DNA integration"/>
    <property type="evidence" value="ECO:0007669"/>
    <property type="project" value="InterPro"/>
</dbReference>
<feature type="domain" description="CCHC-type" evidence="4">
    <location>
        <begin position="348"/>
        <end position="362"/>
    </location>
</feature>
<keyword evidence="1" id="KW-0863">Zinc-finger</keyword>
<dbReference type="PANTHER" id="PTHR11439">
    <property type="entry name" value="GAG-POL-RELATED RETROTRANSPOSON"/>
    <property type="match status" value="1"/>
</dbReference>
<dbReference type="InterPro" id="IPR013083">
    <property type="entry name" value="Znf_RING/FYVE/PHD"/>
</dbReference>
<dbReference type="Pfam" id="PF11976">
    <property type="entry name" value="Rad60-SLD"/>
    <property type="match status" value="1"/>
</dbReference>
<dbReference type="SUPFAM" id="SSF53098">
    <property type="entry name" value="Ribonuclease H-like"/>
    <property type="match status" value="1"/>
</dbReference>
<keyword evidence="1" id="KW-0479">Metal-binding</keyword>
<feature type="compositionally biased region" description="Basic and acidic residues" evidence="3">
    <location>
        <begin position="890"/>
        <end position="899"/>
    </location>
</feature>
<dbReference type="PROSITE" id="PS50994">
    <property type="entry name" value="INTEGRASE"/>
    <property type="match status" value="1"/>
</dbReference>
<dbReference type="Pfam" id="PF07727">
    <property type="entry name" value="RVT_2"/>
    <property type="match status" value="1"/>
</dbReference>
<evidence type="ECO:0000259" key="5">
    <source>
        <dbReference type="PROSITE" id="PS50994"/>
    </source>
</evidence>
<evidence type="ECO:0000256" key="1">
    <source>
        <dbReference type="PROSITE-ProRule" id="PRU00047"/>
    </source>
</evidence>
<dbReference type="InterPro" id="IPR029071">
    <property type="entry name" value="Ubiquitin-like_domsf"/>
</dbReference>
<keyword evidence="1" id="KW-0862">Zinc</keyword>
<dbReference type="Gene3D" id="4.10.60.10">
    <property type="entry name" value="Zinc finger, CCHC-type"/>
    <property type="match status" value="1"/>
</dbReference>
<dbReference type="InterPro" id="IPR043502">
    <property type="entry name" value="DNA/RNA_pol_sf"/>
</dbReference>
<accession>A0A6L2KMX2</accession>
<dbReference type="InterPro" id="IPR022617">
    <property type="entry name" value="Rad60/SUMO-like_dom"/>
</dbReference>
<dbReference type="GO" id="GO:0003676">
    <property type="term" value="F:nucleic acid binding"/>
    <property type="evidence" value="ECO:0007669"/>
    <property type="project" value="InterPro"/>
</dbReference>
<name>A0A6L2KMX2_TANCI</name>
<feature type="region of interest" description="Disordered" evidence="3">
    <location>
        <begin position="855"/>
        <end position="899"/>
    </location>
</feature>
<dbReference type="InterPro" id="IPR036397">
    <property type="entry name" value="RNaseH_sf"/>
</dbReference>
<reference evidence="6" key="1">
    <citation type="journal article" date="2019" name="Sci. Rep.">
        <title>Draft genome of Tanacetum cinerariifolium, the natural source of mosquito coil.</title>
        <authorList>
            <person name="Yamashiro T."/>
            <person name="Shiraishi A."/>
            <person name="Satake H."/>
            <person name="Nakayama K."/>
        </authorList>
    </citation>
    <scope>NUCLEOTIDE SEQUENCE</scope>
</reference>
<dbReference type="SUPFAM" id="SSF57756">
    <property type="entry name" value="Retrovirus zinc finger-like domains"/>
    <property type="match status" value="1"/>
</dbReference>
<evidence type="ECO:0000256" key="3">
    <source>
        <dbReference type="SAM" id="MobiDB-lite"/>
    </source>
</evidence>
<dbReference type="PANTHER" id="PTHR11439:SF495">
    <property type="entry name" value="REVERSE TRANSCRIPTASE, RNA-DEPENDENT DNA POLYMERASE-RELATED"/>
    <property type="match status" value="1"/>
</dbReference>
<dbReference type="SUPFAM" id="SSF54236">
    <property type="entry name" value="Ubiquitin-like"/>
    <property type="match status" value="1"/>
</dbReference>
<evidence type="ECO:0000256" key="2">
    <source>
        <dbReference type="SAM" id="Coils"/>
    </source>
</evidence>
<gene>
    <name evidence="6" type="ORF">Tci_021413</name>
</gene>
<feature type="compositionally biased region" description="Basic and acidic residues" evidence="3">
    <location>
        <begin position="1856"/>
        <end position="1875"/>
    </location>
</feature>
<proteinExistence type="predicted"/>
<dbReference type="PROSITE" id="PS50158">
    <property type="entry name" value="ZF_CCHC"/>
    <property type="match status" value="1"/>
</dbReference>
<evidence type="ECO:0000313" key="6">
    <source>
        <dbReference type="EMBL" id="GEU49435.1"/>
    </source>
</evidence>
<dbReference type="Pfam" id="PF00665">
    <property type="entry name" value="rve"/>
    <property type="match status" value="1"/>
</dbReference>
<dbReference type="InterPro" id="IPR013103">
    <property type="entry name" value="RVT_2"/>
</dbReference>
<dbReference type="InterPro" id="IPR001584">
    <property type="entry name" value="Integrase_cat-core"/>
</dbReference>
<comment type="caution">
    <text evidence="6">The sequence shown here is derived from an EMBL/GenBank/DDBJ whole genome shotgun (WGS) entry which is preliminary data.</text>
</comment>
<dbReference type="SMART" id="SM00343">
    <property type="entry name" value="ZnF_C2HC"/>
    <property type="match status" value="1"/>
</dbReference>
<feature type="region of interest" description="Disordered" evidence="3">
    <location>
        <begin position="1856"/>
        <end position="1890"/>
    </location>
</feature>